<evidence type="ECO:0000256" key="2">
    <source>
        <dbReference type="ARBA" id="ARBA00022737"/>
    </source>
</evidence>
<protein>
    <submittedName>
        <fullName evidence="9">Uncharacterized protein</fullName>
    </submittedName>
</protein>
<dbReference type="InterPro" id="IPR016152">
    <property type="entry name" value="PTrfase/Anion_transptr"/>
</dbReference>
<dbReference type="SUPFAM" id="SSF46785">
    <property type="entry name" value="Winged helix' DNA-binding domain"/>
    <property type="match status" value="1"/>
</dbReference>
<dbReference type="GO" id="GO:0009401">
    <property type="term" value="P:phosphoenolpyruvate-dependent sugar phosphotransferase system"/>
    <property type="evidence" value="ECO:0007669"/>
    <property type="project" value="InterPro"/>
</dbReference>
<name>A0A2I1MBD6_9FIRM</name>
<comment type="caution">
    <text evidence="9">The sequence shown here is derived from an EMBL/GenBank/DDBJ whole genome shotgun (WGS) entry which is preliminary data.</text>
</comment>
<dbReference type="Gene3D" id="3.40.50.2300">
    <property type="match status" value="1"/>
</dbReference>
<dbReference type="PROSITE" id="PS51372">
    <property type="entry name" value="PRD_2"/>
    <property type="match status" value="1"/>
</dbReference>
<dbReference type="SUPFAM" id="SSF63520">
    <property type="entry name" value="PTS-regulatory domain, PRD"/>
    <property type="match status" value="1"/>
</dbReference>
<evidence type="ECO:0000256" key="4">
    <source>
        <dbReference type="ARBA" id="ARBA00023159"/>
    </source>
</evidence>
<dbReference type="InterPro" id="IPR036390">
    <property type="entry name" value="WH_DNA-bd_sf"/>
</dbReference>
<feature type="domain" description="PTS EIIB type-2" evidence="7">
    <location>
        <begin position="412"/>
        <end position="500"/>
    </location>
</feature>
<evidence type="ECO:0000256" key="1">
    <source>
        <dbReference type="ARBA" id="ARBA00022679"/>
    </source>
</evidence>
<dbReference type="InterPro" id="IPR007737">
    <property type="entry name" value="Mga_HTH"/>
</dbReference>
<feature type="domain" description="PTS EIIA type-2" evidence="6">
    <location>
        <begin position="525"/>
        <end position="668"/>
    </location>
</feature>
<dbReference type="PROSITE" id="PS51099">
    <property type="entry name" value="PTS_EIIB_TYPE_2"/>
    <property type="match status" value="1"/>
</dbReference>
<keyword evidence="1" id="KW-0808">Transferase</keyword>
<dbReference type="InterPro" id="IPR013011">
    <property type="entry name" value="PTS_EIIB_2"/>
</dbReference>
<keyword evidence="4" id="KW-0010">Activator</keyword>
<dbReference type="SUPFAM" id="SSF55804">
    <property type="entry name" value="Phoshotransferase/anion transport protein"/>
    <property type="match status" value="1"/>
</dbReference>
<dbReference type="CDD" id="cd00211">
    <property type="entry name" value="PTS_IIA_fru"/>
    <property type="match status" value="1"/>
</dbReference>
<dbReference type="Pfam" id="PF00874">
    <property type="entry name" value="PRD"/>
    <property type="match status" value="1"/>
</dbReference>
<dbReference type="InterPro" id="IPR036634">
    <property type="entry name" value="PRD_sf"/>
</dbReference>
<dbReference type="InterPro" id="IPR050661">
    <property type="entry name" value="BglG_antiterminators"/>
</dbReference>
<evidence type="ECO:0000256" key="5">
    <source>
        <dbReference type="ARBA" id="ARBA00023163"/>
    </source>
</evidence>
<organism evidence="9 10">
    <name type="scientific">Anaerococcus octavius</name>
    <dbReference type="NCBI Taxonomy" id="54007"/>
    <lineage>
        <taxon>Bacteria</taxon>
        <taxon>Bacillati</taxon>
        <taxon>Bacillota</taxon>
        <taxon>Tissierellia</taxon>
        <taxon>Tissierellales</taxon>
        <taxon>Peptoniphilaceae</taxon>
        <taxon>Anaerococcus</taxon>
    </lineage>
</organism>
<dbReference type="PANTHER" id="PTHR30185">
    <property type="entry name" value="CRYPTIC BETA-GLUCOSIDE BGL OPERON ANTITERMINATOR"/>
    <property type="match status" value="1"/>
</dbReference>
<dbReference type="InterPro" id="IPR011608">
    <property type="entry name" value="PRD"/>
</dbReference>
<dbReference type="GO" id="GO:0006355">
    <property type="term" value="P:regulation of DNA-templated transcription"/>
    <property type="evidence" value="ECO:0007669"/>
    <property type="project" value="InterPro"/>
</dbReference>
<dbReference type="RefSeq" id="WP_101539587.1">
    <property type="nucleotide sequence ID" value="NZ_PKGS01000001.1"/>
</dbReference>
<sequence length="674" mass="78363">MITDGGGEEINKRRLVILIIVLDRRAINVKELSKKFNVTRRTIQEDLKIISNFTKKYWDFNLATTDGLVNCGENNNLSKFRIYNQLDFNNYTLNKDERILVEYLILSTSNNFITYTDISEIMYVSRSTIVEDQYQLGGLLKSYDVDLDAKAGYGIRINGNELSIRSIYTIIVTEYIYLICMYFNSNYFKSNLSKADIDDNLKAIDNIIGDIEYNNSIIFDDNSFAKLRYLLEFIIVREKMGFSLYDIKGYESSNKLGFQIYDNLVKLFNLDYSSSEKVFISHFVDYLGFKNINLNDNVQLSVQFLTRKLIGKLSESLELPLYLDYKLFESLSMHLDRISNKPIYKINDYNIDLNNYFHDNSYVDKVYDAVKSTVFILEDYFKRNISDSEITFIVIYVCASIERIKYQKAKELSILVICNYGIGTSELIKLQLEEMFSFKEIEVTSSHQLDRLDIKQIDLILSTTILNNEQINYLKVSPVLTTDDYEHISNEILKKISFTNIKPHKHTNIYKVSDEKKNKSKGIDNYLTHDFINIVEDVYDWKESIKIAAKPLVSKGFIDEKYIQRMIGNIQKNGPYVVINKGFALPHADKTGVVKKTSFSFLKLRKPVIYNAGEMDPVKYICVLAVNENEDHTKALFELVNLFQVDSFNNELNEANTVDEIEKIIFKYAKINHN</sequence>
<accession>A0A2I1MBD6</accession>
<dbReference type="CDD" id="cd05568">
    <property type="entry name" value="PTS_IIB_bgl_like"/>
    <property type="match status" value="1"/>
</dbReference>
<keyword evidence="3" id="KW-0805">Transcription regulation</keyword>
<dbReference type="Gene3D" id="3.40.930.10">
    <property type="entry name" value="Mannitol-specific EII, Chain A"/>
    <property type="match status" value="1"/>
</dbReference>
<dbReference type="PROSITE" id="PS51094">
    <property type="entry name" value="PTS_EIIA_TYPE_2"/>
    <property type="match status" value="1"/>
</dbReference>
<dbReference type="InterPro" id="IPR002178">
    <property type="entry name" value="PTS_EIIA_type-2_dom"/>
</dbReference>
<dbReference type="InterPro" id="IPR013196">
    <property type="entry name" value="HTH_11"/>
</dbReference>
<proteinExistence type="predicted"/>
<keyword evidence="10" id="KW-1185">Reference proteome</keyword>
<dbReference type="SUPFAM" id="SSF52794">
    <property type="entry name" value="PTS system IIB component-like"/>
    <property type="match status" value="1"/>
</dbReference>
<dbReference type="EMBL" id="PKGS01000001">
    <property type="protein sequence ID" value="PKZ17427.1"/>
    <property type="molecule type" value="Genomic_DNA"/>
</dbReference>
<keyword evidence="2" id="KW-0677">Repeat</keyword>
<evidence type="ECO:0000259" key="8">
    <source>
        <dbReference type="PROSITE" id="PS51372"/>
    </source>
</evidence>
<dbReference type="InterPro" id="IPR036095">
    <property type="entry name" value="PTS_EIIB-like_sf"/>
</dbReference>
<dbReference type="InterPro" id="IPR036388">
    <property type="entry name" value="WH-like_DNA-bd_sf"/>
</dbReference>
<dbReference type="Pfam" id="PF00359">
    <property type="entry name" value="PTS_EIIA_2"/>
    <property type="match status" value="1"/>
</dbReference>
<evidence type="ECO:0000256" key="3">
    <source>
        <dbReference type="ARBA" id="ARBA00023015"/>
    </source>
</evidence>
<reference evidence="9 10" key="1">
    <citation type="submission" date="2017-12" db="EMBL/GenBank/DDBJ databases">
        <title>Phylogenetic diversity of female urinary microbiome.</title>
        <authorList>
            <person name="Thomas-White K."/>
            <person name="Wolfe A.J."/>
        </authorList>
    </citation>
    <scope>NUCLEOTIDE SEQUENCE [LARGE SCALE GENOMIC DNA]</scope>
    <source>
        <strain evidence="9 10">UMB0119</strain>
    </source>
</reference>
<keyword evidence="5" id="KW-0804">Transcription</keyword>
<gene>
    <name evidence="9" type="ORF">CYJ34_01590</name>
</gene>
<evidence type="ECO:0000313" key="10">
    <source>
        <dbReference type="Proteomes" id="UP000234335"/>
    </source>
</evidence>
<dbReference type="Gene3D" id="1.10.1790.10">
    <property type="entry name" value="PRD domain"/>
    <property type="match status" value="1"/>
</dbReference>
<dbReference type="PANTHER" id="PTHR30185:SF18">
    <property type="entry name" value="TRANSCRIPTIONAL REGULATOR MTLR"/>
    <property type="match status" value="1"/>
</dbReference>
<feature type="domain" description="PRD" evidence="8">
    <location>
        <begin position="297"/>
        <end position="407"/>
    </location>
</feature>
<dbReference type="Proteomes" id="UP000234335">
    <property type="component" value="Unassembled WGS sequence"/>
</dbReference>
<evidence type="ECO:0000259" key="6">
    <source>
        <dbReference type="PROSITE" id="PS51094"/>
    </source>
</evidence>
<evidence type="ECO:0000313" key="9">
    <source>
        <dbReference type="EMBL" id="PKZ17427.1"/>
    </source>
</evidence>
<dbReference type="Pfam" id="PF08279">
    <property type="entry name" value="HTH_11"/>
    <property type="match status" value="1"/>
</dbReference>
<dbReference type="Gene3D" id="1.10.10.10">
    <property type="entry name" value="Winged helix-like DNA-binding domain superfamily/Winged helix DNA-binding domain"/>
    <property type="match status" value="1"/>
</dbReference>
<evidence type="ECO:0000259" key="7">
    <source>
        <dbReference type="PROSITE" id="PS51099"/>
    </source>
</evidence>
<dbReference type="Pfam" id="PF05043">
    <property type="entry name" value="Mga"/>
    <property type="match status" value="1"/>
</dbReference>
<dbReference type="AlphaFoldDB" id="A0A2I1MBD6"/>
<dbReference type="GO" id="GO:0008982">
    <property type="term" value="F:protein-N(PI)-phosphohistidine-sugar phosphotransferase activity"/>
    <property type="evidence" value="ECO:0007669"/>
    <property type="project" value="InterPro"/>
</dbReference>